<feature type="transmembrane region" description="Helical" evidence="3">
    <location>
        <begin position="31"/>
        <end position="49"/>
    </location>
</feature>
<comment type="caution">
    <text evidence="5">The sequence shown here is derived from an EMBL/GenBank/DDBJ whole genome shotgun (WGS) entry which is preliminary data.</text>
</comment>
<dbReference type="GO" id="GO:0047372">
    <property type="term" value="F:monoacylglycerol lipase activity"/>
    <property type="evidence" value="ECO:0007669"/>
    <property type="project" value="TreeGrafter"/>
</dbReference>
<keyword evidence="3" id="KW-1133">Transmembrane helix</keyword>
<evidence type="ECO:0000256" key="3">
    <source>
        <dbReference type="SAM" id="Phobius"/>
    </source>
</evidence>
<dbReference type="InterPro" id="IPR050960">
    <property type="entry name" value="AB_hydrolase_4_sf"/>
</dbReference>
<dbReference type="Gene3D" id="3.40.50.1820">
    <property type="entry name" value="alpha/beta hydrolase"/>
    <property type="match status" value="1"/>
</dbReference>
<accession>A0AAV7E9U4</accession>
<dbReference type="Pfam" id="PF12146">
    <property type="entry name" value="Hydrolase_4"/>
    <property type="match status" value="1"/>
</dbReference>
<evidence type="ECO:0000256" key="2">
    <source>
        <dbReference type="SAM" id="MobiDB-lite"/>
    </source>
</evidence>
<dbReference type="FunFam" id="3.40.50.1820:FF:000071">
    <property type="entry name" value="Embryogenesis-associated protein EMB8"/>
    <property type="match status" value="1"/>
</dbReference>
<feature type="region of interest" description="Disordered" evidence="2">
    <location>
        <begin position="460"/>
        <end position="513"/>
    </location>
</feature>
<dbReference type="PANTHER" id="PTHR10794:SF63">
    <property type="entry name" value="ALPHA_BETA HYDROLASE 1, ISOFORM A"/>
    <property type="match status" value="1"/>
</dbReference>
<evidence type="ECO:0000256" key="1">
    <source>
        <dbReference type="ARBA" id="ARBA00010884"/>
    </source>
</evidence>
<protein>
    <recommendedName>
        <fullName evidence="4">Serine aminopeptidase S33 domain-containing protein</fullName>
    </recommendedName>
</protein>
<evidence type="ECO:0000313" key="5">
    <source>
        <dbReference type="EMBL" id="KAG9444003.1"/>
    </source>
</evidence>
<evidence type="ECO:0000313" key="6">
    <source>
        <dbReference type="Proteomes" id="UP000825729"/>
    </source>
</evidence>
<gene>
    <name evidence="5" type="ORF">H6P81_015343</name>
</gene>
<dbReference type="Proteomes" id="UP000825729">
    <property type="component" value="Unassembled WGS sequence"/>
</dbReference>
<dbReference type="GO" id="GO:0034338">
    <property type="term" value="F:short-chain carboxylesterase activity"/>
    <property type="evidence" value="ECO:0007669"/>
    <property type="project" value="TreeGrafter"/>
</dbReference>
<keyword evidence="6" id="KW-1185">Reference proteome</keyword>
<dbReference type="EMBL" id="JAINDJ010000006">
    <property type="protein sequence ID" value="KAG9444003.1"/>
    <property type="molecule type" value="Genomic_DNA"/>
</dbReference>
<evidence type="ECO:0000259" key="4">
    <source>
        <dbReference type="Pfam" id="PF12146"/>
    </source>
</evidence>
<feature type="transmembrane region" description="Helical" evidence="3">
    <location>
        <begin position="538"/>
        <end position="559"/>
    </location>
</feature>
<dbReference type="InterPro" id="IPR029058">
    <property type="entry name" value="AB_hydrolase_fold"/>
</dbReference>
<organism evidence="5 6">
    <name type="scientific">Aristolochia fimbriata</name>
    <name type="common">White veined hardy Dutchman's pipe vine</name>
    <dbReference type="NCBI Taxonomy" id="158543"/>
    <lineage>
        <taxon>Eukaryota</taxon>
        <taxon>Viridiplantae</taxon>
        <taxon>Streptophyta</taxon>
        <taxon>Embryophyta</taxon>
        <taxon>Tracheophyta</taxon>
        <taxon>Spermatophyta</taxon>
        <taxon>Magnoliopsida</taxon>
        <taxon>Magnoliidae</taxon>
        <taxon>Piperales</taxon>
        <taxon>Aristolochiaceae</taxon>
        <taxon>Aristolochia</taxon>
    </lineage>
</organism>
<dbReference type="AlphaFoldDB" id="A0AAV7E9U4"/>
<name>A0AAV7E9U4_ARIFI</name>
<keyword evidence="3" id="KW-0472">Membrane</keyword>
<sequence length="572" mass="63602">MAVNSSMECYGDRGSSPSELFVAAAATIPPWKYLVASLLIFFMFLYNFLEIHLLKDLVRGFIGDRVSLTYHPASDVFHGVVSVCRTLRGRYSPTLWLSSPHLQTAFLTFYGRPPAFDYRRQVILVPDGGTIALDWLNDMVSKGFSVPKEDPTPILIVIPGLTSDSSASYIKHLVFKMAKRGWKVVVCNHRGLGGISMTSDRFYNAGWTEDFRVVVNQLHEERPEAPIFTVGTSIGANILVKYLGEEGENTPLAGAAAICSPWDLVIGDRFISRKLVQKIYDKVLTIGLQGYAQIHESILSRVANWEGIKKSRSIRDFDHHATRLVGKFETVDSYYRHCSSASFVGNVAVPLLCISALDDPLCTKEAIPWDECRANKNVVLATTPHGGHLAFFEGITAKSLWWVRVVDEFFSNLHGSSLMHKQKKTHNSEQHSSLESTVDKGPYVDMAADGMIAAVGNEQTTDSVNEGSCGEQTIPEQESRNALTSPNQGNQTSPDASDKTSLPSRQTTQLDLPVRDTIKPLRNCLNLLVRQNRSSMWLLAYIAIVTTWPLVGSTLLTSFRKKFNLFYKLRGS</sequence>
<dbReference type="InterPro" id="IPR022742">
    <property type="entry name" value="Hydrolase_4"/>
</dbReference>
<keyword evidence="3" id="KW-0812">Transmembrane</keyword>
<dbReference type="PANTHER" id="PTHR10794">
    <property type="entry name" value="ABHYDROLASE DOMAIN-CONTAINING PROTEIN"/>
    <property type="match status" value="1"/>
</dbReference>
<feature type="compositionally biased region" description="Polar residues" evidence="2">
    <location>
        <begin position="460"/>
        <end position="510"/>
    </location>
</feature>
<reference evidence="5 6" key="1">
    <citation type="submission" date="2021-07" db="EMBL/GenBank/DDBJ databases">
        <title>The Aristolochia fimbriata genome: insights into angiosperm evolution, floral development and chemical biosynthesis.</title>
        <authorList>
            <person name="Jiao Y."/>
        </authorList>
    </citation>
    <scope>NUCLEOTIDE SEQUENCE [LARGE SCALE GENOMIC DNA]</scope>
    <source>
        <strain evidence="5">IBCAS-2021</strain>
        <tissue evidence="5">Leaf</tissue>
    </source>
</reference>
<proteinExistence type="inferred from homology"/>
<feature type="domain" description="Serine aminopeptidase S33" evidence="4">
    <location>
        <begin position="151"/>
        <end position="392"/>
    </location>
</feature>
<dbReference type="SUPFAM" id="SSF53474">
    <property type="entry name" value="alpha/beta-Hydrolases"/>
    <property type="match status" value="1"/>
</dbReference>
<comment type="similarity">
    <text evidence="1">Belongs to the AB hydrolase superfamily. AB hydrolase 4 family.</text>
</comment>